<dbReference type="OrthoDB" id="307647at2759"/>
<dbReference type="GO" id="GO:0019903">
    <property type="term" value="F:protein phosphatase binding"/>
    <property type="evidence" value="ECO:0007669"/>
    <property type="project" value="InterPro"/>
</dbReference>
<feature type="region of interest" description="Disordered" evidence="3">
    <location>
        <begin position="111"/>
        <end position="183"/>
    </location>
</feature>
<proteinExistence type="inferred from homology"/>
<dbReference type="Proteomes" id="UP000054937">
    <property type="component" value="Unassembled WGS sequence"/>
</dbReference>
<name>A0A0V0QWQ9_PSEPJ</name>
<protein>
    <recommendedName>
        <fullName evidence="6">Armadillo-type fold</fullName>
    </recommendedName>
</protein>
<keyword evidence="5" id="KW-1185">Reference proteome</keyword>
<evidence type="ECO:0000256" key="3">
    <source>
        <dbReference type="SAM" id="MobiDB-lite"/>
    </source>
</evidence>
<keyword evidence="2" id="KW-0131">Cell cycle</keyword>
<feature type="compositionally biased region" description="Basic and acidic residues" evidence="3">
    <location>
        <begin position="119"/>
        <end position="132"/>
    </location>
</feature>
<feature type="compositionally biased region" description="Acidic residues" evidence="3">
    <location>
        <begin position="684"/>
        <end position="695"/>
    </location>
</feature>
<feature type="compositionally biased region" description="Basic and acidic residues" evidence="3">
    <location>
        <begin position="674"/>
        <end position="683"/>
    </location>
</feature>
<comment type="caution">
    <text evidence="4">The sequence shown here is derived from an EMBL/GenBank/DDBJ whole genome shotgun (WGS) entry which is preliminary data.</text>
</comment>
<dbReference type="InParanoid" id="A0A0V0QWQ9"/>
<accession>A0A0V0QWQ9</accession>
<feature type="region of interest" description="Disordered" evidence="3">
    <location>
        <begin position="610"/>
        <end position="634"/>
    </location>
</feature>
<feature type="compositionally biased region" description="Acidic residues" evidence="3">
    <location>
        <begin position="133"/>
        <end position="145"/>
    </location>
</feature>
<dbReference type="Pfam" id="PF04499">
    <property type="entry name" value="SAPS"/>
    <property type="match status" value="1"/>
</dbReference>
<feature type="compositionally biased region" description="Basic and acidic residues" evidence="3">
    <location>
        <begin position="696"/>
        <end position="705"/>
    </location>
</feature>
<evidence type="ECO:0000256" key="2">
    <source>
        <dbReference type="ARBA" id="ARBA00023306"/>
    </source>
</evidence>
<dbReference type="AlphaFoldDB" id="A0A0V0QWQ9"/>
<feature type="region of interest" description="Disordered" evidence="3">
    <location>
        <begin position="648"/>
        <end position="733"/>
    </location>
</feature>
<organism evidence="4 5">
    <name type="scientific">Pseudocohnilembus persalinus</name>
    <name type="common">Ciliate</name>
    <dbReference type="NCBI Taxonomy" id="266149"/>
    <lineage>
        <taxon>Eukaryota</taxon>
        <taxon>Sar</taxon>
        <taxon>Alveolata</taxon>
        <taxon>Ciliophora</taxon>
        <taxon>Intramacronucleata</taxon>
        <taxon>Oligohymenophorea</taxon>
        <taxon>Scuticociliatia</taxon>
        <taxon>Philasterida</taxon>
        <taxon>Pseudocohnilembidae</taxon>
        <taxon>Pseudocohnilembus</taxon>
    </lineage>
</organism>
<reference evidence="4 5" key="1">
    <citation type="journal article" date="2015" name="Sci. Rep.">
        <title>Genome of the facultative scuticociliatosis pathogen Pseudocohnilembus persalinus provides insight into its virulence through horizontal gene transfer.</title>
        <authorList>
            <person name="Xiong J."/>
            <person name="Wang G."/>
            <person name="Cheng J."/>
            <person name="Tian M."/>
            <person name="Pan X."/>
            <person name="Warren A."/>
            <person name="Jiang C."/>
            <person name="Yuan D."/>
            <person name="Miao W."/>
        </authorList>
    </citation>
    <scope>NUCLEOTIDE SEQUENCE [LARGE SCALE GENOMIC DNA]</scope>
    <source>
        <strain evidence="4">36N120E</strain>
    </source>
</reference>
<dbReference type="PANTHER" id="PTHR12634">
    <property type="entry name" value="SIT4 YEAST -ASSOCIATING PROTEIN-RELATED"/>
    <property type="match status" value="1"/>
</dbReference>
<sequence>MFFNSFWQGLGIFQANKVKELLEKDSSIEIEELFDEDTFLNDVKSLTKFSDYLVNNPTKLKRLIDYCIQEQNIEDQCDQNKSLKYPFLASETFTSDLSSLLDFLFGIKQQEEGSEEKDEDNKSSDKKQKESADNDEQEDEEEEKEKEENSEKGEEEKEKEETEEVKSVTEEDTEKQAPEPEEAKWEGNQFLDYIFSFLEKDYQHDYFCTSAGYFAKIIGFLLKKEKLFWKYLAKNPQVLENILKHVDNKSISDIIYKMIFPDSGARSLYQDSESLHDSDNENSNSDSFLDKKKQIVDQLMVIFDQSDDADKIENIANIISCDNGPGSPITIYKVRSYQKIGEQLLEQKNLDILFNKLLTTNSTQITFYTASILNGLVQMFFHLNKSDNNKDEGQVNCDESNKYQIYLEIFAKKLPQLLEALEREPETPVLQHTQFGEQIKAFGTGRTKIIEVFANLLKCKSVEVQNALQEIQFYKVVFQYMVEYDWNNLLHIQIQKIFENTLETESYDLIKCMFEQVNMVQFLTNGYKENSEGTNPQNQVKLKGLSNNVNQGKVGFLNRFGNTIVQYLEKKKEKEVESGNDAIIDYFQNNEEWNNFVNKSLNITLDLENNRKLGGGGPNGKDDQSDDDYNNDSSSIQDIYKKLIDHFSNSNSKSMGDNQKEEHDDDDEDEELEGDVKNKIHSDSDDEELLQQDEQETTKLEKNQSEEDVYISMEQKQKQESKKEDKNENEKHWMAYEAEQLDDNFNTSNYWHVESYKTTNESDIDKLLNE</sequence>
<gene>
    <name evidence="4" type="ORF">PPERSA_05103</name>
</gene>
<dbReference type="InterPro" id="IPR007587">
    <property type="entry name" value="SAPS"/>
</dbReference>
<dbReference type="OMA" id="NSQMQDE"/>
<evidence type="ECO:0000313" key="4">
    <source>
        <dbReference type="EMBL" id="KRX06490.1"/>
    </source>
</evidence>
<dbReference type="PANTHER" id="PTHR12634:SF8">
    <property type="entry name" value="FIERY MOUNTAIN, ISOFORM D"/>
    <property type="match status" value="1"/>
</dbReference>
<feature type="compositionally biased region" description="Polar residues" evidence="3">
    <location>
        <begin position="648"/>
        <end position="657"/>
    </location>
</feature>
<comment type="similarity">
    <text evidence="1">Belongs to the SAPS family.</text>
</comment>
<feature type="compositionally biased region" description="Acidic residues" evidence="3">
    <location>
        <begin position="663"/>
        <end position="673"/>
    </location>
</feature>
<evidence type="ECO:0000256" key="1">
    <source>
        <dbReference type="ARBA" id="ARBA00006180"/>
    </source>
</evidence>
<feature type="compositionally biased region" description="Basic and acidic residues" evidence="3">
    <location>
        <begin position="715"/>
        <end position="733"/>
    </location>
</feature>
<evidence type="ECO:0008006" key="6">
    <source>
        <dbReference type="Google" id="ProtNLM"/>
    </source>
</evidence>
<dbReference type="GO" id="GO:0019888">
    <property type="term" value="F:protein phosphatase regulator activity"/>
    <property type="evidence" value="ECO:0007669"/>
    <property type="project" value="TreeGrafter"/>
</dbReference>
<evidence type="ECO:0000313" key="5">
    <source>
        <dbReference type="Proteomes" id="UP000054937"/>
    </source>
</evidence>
<feature type="compositionally biased region" description="Basic and acidic residues" evidence="3">
    <location>
        <begin position="146"/>
        <end position="183"/>
    </location>
</feature>
<dbReference type="EMBL" id="LDAU01000096">
    <property type="protein sequence ID" value="KRX06490.1"/>
    <property type="molecule type" value="Genomic_DNA"/>
</dbReference>